<protein>
    <submittedName>
        <fullName evidence="2">Metallo-beta-lactamase superfamily</fullName>
    </submittedName>
</protein>
<dbReference type="AlphaFoldDB" id="S9UZW6"/>
<dbReference type="InterPro" id="IPR036866">
    <property type="entry name" value="RibonucZ/Hydroxyglut_hydro"/>
</dbReference>
<dbReference type="InterPro" id="IPR050855">
    <property type="entry name" value="NDM-1-like"/>
</dbReference>
<dbReference type="Gene3D" id="3.60.15.10">
    <property type="entry name" value="Ribonuclease Z/Hydroxyacylglutathione hydrolase-like"/>
    <property type="match status" value="1"/>
</dbReference>
<comment type="caution">
    <text evidence="2">The sequence shown here is derived from an EMBL/GenBank/DDBJ whole genome shotgun (WGS) entry which is preliminary data.</text>
</comment>
<dbReference type="Proteomes" id="UP000015354">
    <property type="component" value="Unassembled WGS sequence"/>
</dbReference>
<sequence>MGRLANYLYPLTPKKFKFIGTPAKYRGPSREISVSYLHTSCGNASPITIHCLPAYICVMYLVEYHARNEFLLLDSGSAADVRRIKYYVEEVLSRTRGRKLTLRDNLKLVVASHCHLDHSGGTLGFQKEGIPIAVPPHMDDSYAGMRGVQQLVEANFIYLIARRLKRQRENVMAESAGFFGPYWPVAPRTDLLLHDGDTLPLGFDDWSVISLPGHTTHMVGLYHTPSRCFYAADLTVKLQKGFFPPQPVHYDFAYAHTLQRIHQLHIRSLLLAHGGMVDVRKEYGSWETILENVKNNYYAIHQRYINPKDRGTAWGPFFLQMGYRFLRAALTPERRHFTVSDLPQGPLPKPWASPVFESR</sequence>
<accession>S9UZW6</accession>
<gene>
    <name evidence="2" type="ORF">STCU_01661</name>
</gene>
<name>S9UZW6_9TRYP</name>
<proteinExistence type="predicted"/>
<dbReference type="EMBL" id="ATMH01001661">
    <property type="protein sequence ID" value="EPY34309.1"/>
    <property type="molecule type" value="Genomic_DNA"/>
</dbReference>
<dbReference type="SUPFAM" id="SSF56281">
    <property type="entry name" value="Metallo-hydrolase/oxidoreductase"/>
    <property type="match status" value="1"/>
</dbReference>
<keyword evidence="3" id="KW-1185">Reference proteome</keyword>
<dbReference type="PANTHER" id="PTHR42951">
    <property type="entry name" value="METALLO-BETA-LACTAMASE DOMAIN-CONTAINING"/>
    <property type="match status" value="1"/>
</dbReference>
<evidence type="ECO:0000259" key="1">
    <source>
        <dbReference type="SMART" id="SM00849"/>
    </source>
</evidence>
<dbReference type="Pfam" id="PF00753">
    <property type="entry name" value="Lactamase_B"/>
    <property type="match status" value="1"/>
</dbReference>
<dbReference type="OrthoDB" id="241529at2759"/>
<reference evidence="2 3" key="1">
    <citation type="journal article" date="2013" name="PLoS ONE">
        <title>Predicting the Proteins of Angomonas deanei, Strigomonas culicis and Their Respective Endosymbionts Reveals New Aspects of the Trypanosomatidae Family.</title>
        <authorList>
            <person name="Motta M.C."/>
            <person name="Martins A.C."/>
            <person name="de Souza S.S."/>
            <person name="Catta-Preta C.M."/>
            <person name="Silva R."/>
            <person name="Klein C.C."/>
            <person name="de Almeida L.G."/>
            <person name="de Lima Cunha O."/>
            <person name="Ciapina L.P."/>
            <person name="Brocchi M."/>
            <person name="Colabardini A.C."/>
            <person name="de Araujo Lima B."/>
            <person name="Machado C.R."/>
            <person name="de Almeida Soares C.M."/>
            <person name="Probst C.M."/>
            <person name="de Menezes C.B."/>
            <person name="Thompson C.E."/>
            <person name="Bartholomeu D.C."/>
            <person name="Gradia D.F."/>
            <person name="Pavoni D.P."/>
            <person name="Grisard E.C."/>
            <person name="Fantinatti-Garboggini F."/>
            <person name="Marchini F.K."/>
            <person name="Rodrigues-Luiz G.F."/>
            <person name="Wagner G."/>
            <person name="Goldman G.H."/>
            <person name="Fietto J.L."/>
            <person name="Elias M.C."/>
            <person name="Goldman M.H."/>
            <person name="Sagot M.F."/>
            <person name="Pereira M."/>
            <person name="Stoco P.H."/>
            <person name="de Mendonca-Neto R.P."/>
            <person name="Teixeira S.M."/>
            <person name="Maciel T.E."/>
            <person name="de Oliveira Mendes T.A."/>
            <person name="Urmenyi T.P."/>
            <person name="de Souza W."/>
            <person name="Schenkman S."/>
            <person name="de Vasconcelos A.T."/>
        </authorList>
    </citation>
    <scope>NUCLEOTIDE SEQUENCE [LARGE SCALE GENOMIC DNA]</scope>
</reference>
<organism evidence="2 3">
    <name type="scientific">Strigomonas culicis</name>
    <dbReference type="NCBI Taxonomy" id="28005"/>
    <lineage>
        <taxon>Eukaryota</taxon>
        <taxon>Discoba</taxon>
        <taxon>Euglenozoa</taxon>
        <taxon>Kinetoplastea</taxon>
        <taxon>Metakinetoplastina</taxon>
        <taxon>Trypanosomatida</taxon>
        <taxon>Trypanosomatidae</taxon>
        <taxon>Strigomonadinae</taxon>
        <taxon>Strigomonas</taxon>
    </lineage>
</organism>
<feature type="domain" description="Metallo-beta-lactamase" evidence="1">
    <location>
        <begin position="56"/>
        <end position="273"/>
    </location>
</feature>
<dbReference type="InterPro" id="IPR001279">
    <property type="entry name" value="Metallo-B-lactamas"/>
</dbReference>
<evidence type="ECO:0000313" key="2">
    <source>
        <dbReference type="EMBL" id="EPY34309.1"/>
    </source>
</evidence>
<evidence type="ECO:0000313" key="3">
    <source>
        <dbReference type="Proteomes" id="UP000015354"/>
    </source>
</evidence>
<dbReference type="SMART" id="SM00849">
    <property type="entry name" value="Lactamase_B"/>
    <property type="match status" value="1"/>
</dbReference>